<sequence>MTPSHDNHEISVIESSTDFPNDPSENVTDFSYSTTVEYIVQKDAKWLTSLKESWSFMFFSMREVVNCRSESHAERSPCMKILLTKKISQISAPDCEKKIFTNKISKFQISRRTLVCVRVYEYRASHVQNKIVSTVHRLLAVVHRRLVELANRIVDTAFVRRRPGSRFPAGTNVGSVYHSVVVTRSAVRVFTRNLYGWFPQTALHTIYKITLDRSRWDYARWHTDLESLPVLSFVGPSALACSLLSSARRALCTASFALTALFAPAFGRYNDVKAFLESGQDPNLVVRATSESPLHLALVHNNRDVAALLLRCGADPNWANEEGSTPLHIICEGEHELMLAVLLFELCGELNQQLQIDAKDYDGNTPLHLTLCKEDISLIQLLLRKGADPNLANKEGMTSLHIICIRTPANYLAEKFFEICGELNQRLEVNAKDKDGNTPLHLALDHFVNKEVAQLLLKHGANPNLTNAEESTPLHIISKSHRDGGLMEQFFEYIVDIKKTVQIDA</sequence>
<dbReference type="InterPro" id="IPR002110">
    <property type="entry name" value="Ankyrin_rpt"/>
</dbReference>
<evidence type="ECO:0000313" key="6">
    <source>
        <dbReference type="Proteomes" id="UP000479190"/>
    </source>
</evidence>
<evidence type="ECO:0000313" key="5">
    <source>
        <dbReference type="EMBL" id="CAB0045240.1"/>
    </source>
</evidence>
<feature type="compositionally biased region" description="Basic and acidic residues" evidence="4">
    <location>
        <begin position="1"/>
        <end position="11"/>
    </location>
</feature>
<dbReference type="SUPFAM" id="SSF48403">
    <property type="entry name" value="Ankyrin repeat"/>
    <property type="match status" value="1"/>
</dbReference>
<evidence type="ECO:0000256" key="3">
    <source>
        <dbReference type="PROSITE-ProRule" id="PRU00023"/>
    </source>
</evidence>
<dbReference type="PANTHER" id="PTHR24124:SF14">
    <property type="entry name" value="CHROMOSOME UNDETERMINED SCAFFOLD_25, WHOLE GENOME SHOTGUN SEQUENCE"/>
    <property type="match status" value="1"/>
</dbReference>
<dbReference type="Proteomes" id="UP000479190">
    <property type="component" value="Unassembled WGS sequence"/>
</dbReference>
<keyword evidence="2 3" id="KW-0040">ANK repeat</keyword>
<feature type="repeat" description="ANK" evidence="3">
    <location>
        <begin position="289"/>
        <end position="321"/>
    </location>
</feature>
<feature type="region of interest" description="Disordered" evidence="4">
    <location>
        <begin position="1"/>
        <end position="24"/>
    </location>
</feature>
<feature type="compositionally biased region" description="Polar residues" evidence="4">
    <location>
        <begin position="13"/>
        <end position="24"/>
    </location>
</feature>
<evidence type="ECO:0000256" key="2">
    <source>
        <dbReference type="ARBA" id="ARBA00023043"/>
    </source>
</evidence>
<proteinExistence type="predicted"/>
<accession>A0A6H5J4X2</accession>
<feature type="repeat" description="ANK" evidence="3">
    <location>
        <begin position="435"/>
        <end position="468"/>
    </location>
</feature>
<dbReference type="SMART" id="SM00248">
    <property type="entry name" value="ANK"/>
    <property type="match status" value="6"/>
</dbReference>
<organism evidence="5 6">
    <name type="scientific">Trichogramma brassicae</name>
    <dbReference type="NCBI Taxonomy" id="86971"/>
    <lineage>
        <taxon>Eukaryota</taxon>
        <taxon>Metazoa</taxon>
        <taxon>Ecdysozoa</taxon>
        <taxon>Arthropoda</taxon>
        <taxon>Hexapoda</taxon>
        <taxon>Insecta</taxon>
        <taxon>Pterygota</taxon>
        <taxon>Neoptera</taxon>
        <taxon>Endopterygota</taxon>
        <taxon>Hymenoptera</taxon>
        <taxon>Apocrita</taxon>
        <taxon>Proctotrupomorpha</taxon>
        <taxon>Chalcidoidea</taxon>
        <taxon>Trichogrammatidae</taxon>
        <taxon>Trichogramma</taxon>
    </lineage>
</organism>
<dbReference type="AlphaFoldDB" id="A0A6H5J4X2"/>
<feature type="repeat" description="ANK" evidence="3">
    <location>
        <begin position="362"/>
        <end position="394"/>
    </location>
</feature>
<gene>
    <name evidence="5" type="ORF">TBRA_LOCUS16776</name>
</gene>
<dbReference type="Gene3D" id="1.25.40.20">
    <property type="entry name" value="Ankyrin repeat-containing domain"/>
    <property type="match status" value="3"/>
</dbReference>
<evidence type="ECO:0000256" key="1">
    <source>
        <dbReference type="ARBA" id="ARBA00022737"/>
    </source>
</evidence>
<dbReference type="PANTHER" id="PTHR24124">
    <property type="entry name" value="ANKYRIN REPEAT FAMILY A"/>
    <property type="match status" value="1"/>
</dbReference>
<protein>
    <submittedName>
        <fullName evidence="5">Uncharacterized protein</fullName>
    </submittedName>
</protein>
<dbReference type="PROSITE" id="PS50297">
    <property type="entry name" value="ANK_REP_REGION"/>
    <property type="match status" value="3"/>
</dbReference>
<dbReference type="Pfam" id="PF12796">
    <property type="entry name" value="Ank_2"/>
    <property type="match status" value="1"/>
</dbReference>
<dbReference type="PROSITE" id="PS50088">
    <property type="entry name" value="ANK_REPEAT"/>
    <property type="match status" value="3"/>
</dbReference>
<dbReference type="EMBL" id="CADCXV010001555">
    <property type="protein sequence ID" value="CAB0045240.1"/>
    <property type="molecule type" value="Genomic_DNA"/>
</dbReference>
<keyword evidence="1" id="KW-0677">Repeat</keyword>
<dbReference type="InterPro" id="IPR036770">
    <property type="entry name" value="Ankyrin_rpt-contain_sf"/>
</dbReference>
<dbReference type="GO" id="GO:0010468">
    <property type="term" value="P:regulation of gene expression"/>
    <property type="evidence" value="ECO:0007669"/>
    <property type="project" value="TreeGrafter"/>
</dbReference>
<dbReference type="OrthoDB" id="19174at2759"/>
<keyword evidence="6" id="KW-1185">Reference proteome</keyword>
<name>A0A6H5J4X2_9HYME</name>
<reference evidence="5 6" key="1">
    <citation type="submission" date="2020-02" db="EMBL/GenBank/DDBJ databases">
        <authorList>
            <person name="Ferguson B K."/>
        </authorList>
    </citation>
    <scope>NUCLEOTIDE SEQUENCE [LARGE SCALE GENOMIC DNA]</scope>
</reference>
<evidence type="ECO:0000256" key="4">
    <source>
        <dbReference type="SAM" id="MobiDB-lite"/>
    </source>
</evidence>
<dbReference type="Pfam" id="PF00023">
    <property type="entry name" value="Ank"/>
    <property type="match status" value="1"/>
</dbReference>
<dbReference type="GO" id="GO:0005634">
    <property type="term" value="C:nucleus"/>
    <property type="evidence" value="ECO:0007669"/>
    <property type="project" value="TreeGrafter"/>
</dbReference>